<dbReference type="RefSeq" id="WP_304375437.1">
    <property type="nucleotide sequence ID" value="NZ_JAUOZU010000005.1"/>
</dbReference>
<gene>
    <name evidence="2" type="ORF">Q4481_06165</name>
</gene>
<evidence type="ECO:0000313" key="2">
    <source>
        <dbReference type="EMBL" id="MDO6963532.1"/>
    </source>
</evidence>
<reference evidence="2" key="1">
    <citation type="journal article" date="2015" name="Int. J. Syst. Evol. Microbiol.">
        <title>Rhizobium alvei sp. nov., isolated from a freshwater river.</title>
        <authorList>
            <person name="Sheu S.Y."/>
            <person name="Huang H.W."/>
            <person name="Young C.C."/>
            <person name="Chen W.M."/>
        </authorList>
    </citation>
    <scope>NUCLEOTIDE SEQUENCE</scope>
    <source>
        <strain evidence="2">TNR-22</strain>
    </source>
</reference>
<dbReference type="Proteomes" id="UP001174932">
    <property type="component" value="Unassembled WGS sequence"/>
</dbReference>
<organism evidence="2 3">
    <name type="scientific">Rhizobium alvei</name>
    <dbReference type="NCBI Taxonomy" id="1132659"/>
    <lineage>
        <taxon>Bacteria</taxon>
        <taxon>Pseudomonadati</taxon>
        <taxon>Pseudomonadota</taxon>
        <taxon>Alphaproteobacteria</taxon>
        <taxon>Hyphomicrobiales</taxon>
        <taxon>Rhizobiaceae</taxon>
        <taxon>Rhizobium/Agrobacterium group</taxon>
        <taxon>Rhizobium</taxon>
    </lineage>
</organism>
<evidence type="ECO:0008006" key="4">
    <source>
        <dbReference type="Google" id="ProtNLM"/>
    </source>
</evidence>
<evidence type="ECO:0000313" key="3">
    <source>
        <dbReference type="Proteomes" id="UP001174932"/>
    </source>
</evidence>
<evidence type="ECO:0000256" key="1">
    <source>
        <dbReference type="SAM" id="MobiDB-lite"/>
    </source>
</evidence>
<dbReference type="EMBL" id="JAUOZU010000005">
    <property type="protein sequence ID" value="MDO6963532.1"/>
    <property type="molecule type" value="Genomic_DNA"/>
</dbReference>
<accession>A0ABT8YJA4</accession>
<sequence>MAGIETIRTEIDAILKELEAAQTRAQASSKPESDGAKPDESGPPIDIASAIEALGELRDQLEKAAGEAGDAITEHPIAATAAAFLLGLIIGRISKGL</sequence>
<keyword evidence="3" id="KW-1185">Reference proteome</keyword>
<feature type="region of interest" description="Disordered" evidence="1">
    <location>
        <begin position="22"/>
        <end position="45"/>
    </location>
</feature>
<feature type="compositionally biased region" description="Basic and acidic residues" evidence="1">
    <location>
        <begin position="31"/>
        <end position="40"/>
    </location>
</feature>
<reference evidence="2" key="2">
    <citation type="submission" date="2023-07" db="EMBL/GenBank/DDBJ databases">
        <authorList>
            <person name="Shen H."/>
        </authorList>
    </citation>
    <scope>NUCLEOTIDE SEQUENCE</scope>
    <source>
        <strain evidence="2">TNR-22</strain>
    </source>
</reference>
<proteinExistence type="predicted"/>
<protein>
    <recommendedName>
        <fullName evidence="4">DUF883 domain-containing protein</fullName>
    </recommendedName>
</protein>
<name>A0ABT8YJA4_9HYPH</name>
<comment type="caution">
    <text evidence="2">The sequence shown here is derived from an EMBL/GenBank/DDBJ whole genome shotgun (WGS) entry which is preliminary data.</text>
</comment>